<evidence type="ECO:0000256" key="4">
    <source>
        <dbReference type="RuleBase" id="RU000570"/>
    </source>
</evidence>
<organism evidence="5 6">
    <name type="scientific">Tribonema minus</name>
    <dbReference type="NCBI Taxonomy" id="303371"/>
    <lineage>
        <taxon>Eukaryota</taxon>
        <taxon>Sar</taxon>
        <taxon>Stramenopiles</taxon>
        <taxon>Ochrophyta</taxon>
        <taxon>PX clade</taxon>
        <taxon>Xanthophyceae</taxon>
        <taxon>Tribonematales</taxon>
        <taxon>Tribonemataceae</taxon>
        <taxon>Tribonema</taxon>
    </lineage>
</organism>
<dbReference type="AlphaFoldDB" id="A0A835YYS0"/>
<dbReference type="HAMAP" id="MF_00251">
    <property type="entry name" value="Ribosomal_bL36"/>
    <property type="match status" value="1"/>
</dbReference>
<comment type="caution">
    <text evidence="5">The sequence shown here is derived from an EMBL/GenBank/DDBJ whole genome shotgun (WGS) entry which is preliminary data.</text>
</comment>
<evidence type="ECO:0000256" key="2">
    <source>
        <dbReference type="ARBA" id="ARBA00022980"/>
    </source>
</evidence>
<dbReference type="SUPFAM" id="SSF57840">
    <property type="entry name" value="Ribosomal protein L36"/>
    <property type="match status" value="1"/>
</dbReference>
<keyword evidence="6" id="KW-1185">Reference proteome</keyword>
<dbReference type="InterPro" id="IPR035977">
    <property type="entry name" value="Ribosomal_bL36_sp"/>
</dbReference>
<proteinExistence type="inferred from homology"/>
<name>A0A835YYS0_9STRA</name>
<evidence type="ECO:0000313" key="5">
    <source>
        <dbReference type="EMBL" id="KAG5183208.1"/>
    </source>
</evidence>
<evidence type="ECO:0000256" key="3">
    <source>
        <dbReference type="ARBA" id="ARBA00023274"/>
    </source>
</evidence>
<sequence>MKVRSALRRVCKDCYFVRRKGVLYVYCKRMPKHKQRQGFHTTCPCCAPAIVPTGVSSGSALWQQQQAPASVVYAGFNQPLGTGSLAAAWRLPAQAEAQRSLAQGLRDIINRPFAAFMAWRTFST</sequence>
<dbReference type="PANTHER" id="PTHR18804:SF16">
    <property type="entry name" value="RIBOSOMAL PROTEIN"/>
    <property type="match status" value="1"/>
</dbReference>
<dbReference type="GO" id="GO:0006412">
    <property type="term" value="P:translation"/>
    <property type="evidence" value="ECO:0007669"/>
    <property type="project" value="InterPro"/>
</dbReference>
<dbReference type="Pfam" id="PF00444">
    <property type="entry name" value="Ribosomal_L36"/>
    <property type="match status" value="1"/>
</dbReference>
<reference evidence="5" key="1">
    <citation type="submission" date="2021-02" db="EMBL/GenBank/DDBJ databases">
        <title>First Annotated Genome of the Yellow-green Alga Tribonema minus.</title>
        <authorList>
            <person name="Mahan K.M."/>
        </authorList>
    </citation>
    <scope>NUCLEOTIDE SEQUENCE</scope>
    <source>
        <strain evidence="5">UTEX B ZZ1240</strain>
    </source>
</reference>
<evidence type="ECO:0000313" key="6">
    <source>
        <dbReference type="Proteomes" id="UP000664859"/>
    </source>
</evidence>
<dbReference type="NCBIfam" id="TIGR01022">
    <property type="entry name" value="rpmJ_bact"/>
    <property type="match status" value="1"/>
</dbReference>
<dbReference type="GO" id="GO:1990904">
    <property type="term" value="C:ribonucleoprotein complex"/>
    <property type="evidence" value="ECO:0007669"/>
    <property type="project" value="UniProtKB-KW"/>
</dbReference>
<dbReference type="PROSITE" id="PS00828">
    <property type="entry name" value="RIBOSOMAL_L36"/>
    <property type="match status" value="1"/>
</dbReference>
<dbReference type="GO" id="GO:0003735">
    <property type="term" value="F:structural constituent of ribosome"/>
    <property type="evidence" value="ECO:0007669"/>
    <property type="project" value="InterPro"/>
</dbReference>
<accession>A0A835YYS0</accession>
<comment type="similarity">
    <text evidence="1 4">Belongs to the bacterial ribosomal protein bL36 family.</text>
</comment>
<dbReference type="EMBL" id="JAFCMP010000223">
    <property type="protein sequence ID" value="KAG5183208.1"/>
    <property type="molecule type" value="Genomic_DNA"/>
</dbReference>
<dbReference type="Proteomes" id="UP000664859">
    <property type="component" value="Unassembled WGS sequence"/>
</dbReference>
<dbReference type="PANTHER" id="PTHR18804">
    <property type="entry name" value="RIBOSOMAL PROTEIN"/>
    <property type="match status" value="1"/>
</dbReference>
<gene>
    <name evidence="5" type="ORF">JKP88DRAFT_182890</name>
</gene>
<keyword evidence="2 4" id="KW-0689">Ribosomal protein</keyword>
<dbReference type="InterPro" id="IPR000473">
    <property type="entry name" value="Ribosomal_bL36"/>
</dbReference>
<keyword evidence="3 4" id="KW-0687">Ribonucleoprotein</keyword>
<evidence type="ECO:0000256" key="1">
    <source>
        <dbReference type="ARBA" id="ARBA00007645"/>
    </source>
</evidence>
<dbReference type="OrthoDB" id="10265903at2759"/>
<dbReference type="GO" id="GO:0005840">
    <property type="term" value="C:ribosome"/>
    <property type="evidence" value="ECO:0007669"/>
    <property type="project" value="UniProtKB-KW"/>
</dbReference>
<protein>
    <recommendedName>
        <fullName evidence="4">Ribosomal protein</fullName>
    </recommendedName>
</protein>
<dbReference type="InterPro" id="IPR052010">
    <property type="entry name" value="Ribosomal_LSU_bL36"/>
</dbReference>